<dbReference type="PROSITE" id="PS51892">
    <property type="entry name" value="SUBTILASE"/>
    <property type="match status" value="1"/>
</dbReference>
<evidence type="ECO:0000259" key="8">
    <source>
        <dbReference type="Pfam" id="PF00082"/>
    </source>
</evidence>
<dbReference type="PANTHER" id="PTHR43806:SF11">
    <property type="entry name" value="CEREVISIN-RELATED"/>
    <property type="match status" value="1"/>
</dbReference>
<reference evidence="9 10" key="1">
    <citation type="submission" date="2019-04" db="EMBL/GenBank/DDBJ databases">
        <authorList>
            <person name="Feng G."/>
            <person name="Zhu H."/>
        </authorList>
    </citation>
    <scope>NUCLEOTIDE SEQUENCE [LARGE SCALE GENOMIC DNA]</scope>
    <source>
        <strain evidence="9 10">6HR-1</strain>
    </source>
</reference>
<dbReference type="AlphaFoldDB" id="A0A4Z0NL95"/>
<evidence type="ECO:0000256" key="5">
    <source>
        <dbReference type="PROSITE-ProRule" id="PRU01240"/>
    </source>
</evidence>
<keyword evidence="4 5" id="KW-0720">Serine protease</keyword>
<feature type="domain" description="Peptidase S8/S53" evidence="8">
    <location>
        <begin position="202"/>
        <end position="460"/>
    </location>
</feature>
<dbReference type="Proteomes" id="UP000297535">
    <property type="component" value="Unassembled WGS sequence"/>
</dbReference>
<dbReference type="PROSITE" id="PS00138">
    <property type="entry name" value="SUBTILASE_SER"/>
    <property type="match status" value="1"/>
</dbReference>
<evidence type="ECO:0000313" key="9">
    <source>
        <dbReference type="EMBL" id="TGD96443.1"/>
    </source>
</evidence>
<comment type="caution">
    <text evidence="9">The sequence shown here is derived from an EMBL/GenBank/DDBJ whole genome shotgun (WGS) entry which is preliminary data.</text>
</comment>
<dbReference type="PANTHER" id="PTHR43806">
    <property type="entry name" value="PEPTIDASE S8"/>
    <property type="match status" value="1"/>
</dbReference>
<proteinExistence type="inferred from homology"/>
<dbReference type="EMBL" id="SRLB01000019">
    <property type="protein sequence ID" value="TGD96443.1"/>
    <property type="molecule type" value="Genomic_DNA"/>
</dbReference>
<evidence type="ECO:0000256" key="4">
    <source>
        <dbReference type="ARBA" id="ARBA00022825"/>
    </source>
</evidence>
<accession>A0A4Z0NL95</accession>
<evidence type="ECO:0000256" key="6">
    <source>
        <dbReference type="RuleBase" id="RU003355"/>
    </source>
</evidence>
<dbReference type="RefSeq" id="WP_135417665.1">
    <property type="nucleotide sequence ID" value="NZ_SRLB01000019.1"/>
</dbReference>
<gene>
    <name evidence="9" type="ORF">EU555_23575</name>
</gene>
<dbReference type="GO" id="GO:0004252">
    <property type="term" value="F:serine-type endopeptidase activity"/>
    <property type="evidence" value="ECO:0007669"/>
    <property type="project" value="UniProtKB-UniRule"/>
</dbReference>
<dbReference type="GO" id="GO:0006508">
    <property type="term" value="P:proteolysis"/>
    <property type="evidence" value="ECO:0007669"/>
    <property type="project" value="UniProtKB-KW"/>
</dbReference>
<dbReference type="InterPro" id="IPR050131">
    <property type="entry name" value="Peptidase_S8_subtilisin-like"/>
</dbReference>
<evidence type="ECO:0000256" key="7">
    <source>
        <dbReference type="SAM" id="MobiDB-lite"/>
    </source>
</evidence>
<dbReference type="Pfam" id="PF00082">
    <property type="entry name" value="Peptidase_S8"/>
    <property type="match status" value="1"/>
</dbReference>
<keyword evidence="2 5" id="KW-0645">Protease</keyword>
<keyword evidence="10" id="KW-1185">Reference proteome</keyword>
<evidence type="ECO:0000256" key="2">
    <source>
        <dbReference type="ARBA" id="ARBA00022670"/>
    </source>
</evidence>
<sequence length="478" mass="48729">MAVSGGPAKPPGRRVRLSAPPPTIPDPPPVRPEPTGSAAGPRTTGRTIVIFKTETPKTEIRSTLNRLAGINELVTSADAGGNAAALAALDDAKAVHFERLGIAILDKQDALPGLMAAAAGAGGPIMTVEPEYIAHLCSQGGLSRDYLKGFRDAAARLYDEAGNGDAAPAASAAPAGPLAFADTAQFTWGLQATGASVSRFTGRGAKVAILDTGVDLQHRDFLGRLNNNSSFVENVETVQDIHGHGTHCVGTACGSARPATGVRRYGVAPDAQIYVAKVFNDAPRPEALTADVIAALEWAVENGCHVASLSLGVAIDQEIEQYREPIRRALLAGTLVIAAAGNNANRPGLPGFDSRYPATNGFVEAPANASDAMAVAAVDAQLRLAAFSSRSSRVTGAGGIVNVAAPGVNVFSSVPTALGTHAALDGTSMATPHVAGIAALWHRATGLTGAALWAKVVQSVRPLDIASADVGSGLVQAP</sequence>
<comment type="similarity">
    <text evidence="1 5 6">Belongs to the peptidase S8 family.</text>
</comment>
<evidence type="ECO:0000256" key="1">
    <source>
        <dbReference type="ARBA" id="ARBA00011073"/>
    </source>
</evidence>
<dbReference type="InterPro" id="IPR023828">
    <property type="entry name" value="Peptidase_S8_Ser-AS"/>
</dbReference>
<evidence type="ECO:0000256" key="3">
    <source>
        <dbReference type="ARBA" id="ARBA00022801"/>
    </source>
</evidence>
<dbReference type="PRINTS" id="PR00723">
    <property type="entry name" value="SUBTILISIN"/>
</dbReference>
<dbReference type="OrthoDB" id="9816306at2"/>
<feature type="region of interest" description="Disordered" evidence="7">
    <location>
        <begin position="1"/>
        <end position="44"/>
    </location>
</feature>
<dbReference type="Gene3D" id="3.40.50.200">
    <property type="entry name" value="Peptidase S8/S53 domain"/>
    <property type="match status" value="1"/>
</dbReference>
<dbReference type="InterPro" id="IPR023827">
    <property type="entry name" value="Peptidase_S8_Asp-AS"/>
</dbReference>
<dbReference type="InterPro" id="IPR000209">
    <property type="entry name" value="Peptidase_S8/S53_dom"/>
</dbReference>
<protein>
    <submittedName>
        <fullName evidence="9">Peptidase S8</fullName>
    </submittedName>
</protein>
<dbReference type="InterPro" id="IPR015500">
    <property type="entry name" value="Peptidase_S8_subtilisin-rel"/>
</dbReference>
<dbReference type="PROSITE" id="PS00136">
    <property type="entry name" value="SUBTILASE_ASP"/>
    <property type="match status" value="1"/>
</dbReference>
<dbReference type="InterPro" id="IPR036852">
    <property type="entry name" value="Peptidase_S8/S53_dom_sf"/>
</dbReference>
<feature type="compositionally biased region" description="Pro residues" evidence="7">
    <location>
        <begin position="19"/>
        <end position="32"/>
    </location>
</feature>
<feature type="active site" description="Charge relay system" evidence="5">
    <location>
        <position position="211"/>
    </location>
</feature>
<evidence type="ECO:0000313" key="10">
    <source>
        <dbReference type="Proteomes" id="UP000297535"/>
    </source>
</evidence>
<keyword evidence="3 5" id="KW-0378">Hydrolase</keyword>
<name>A0A4Z0NL95_9HYPH</name>
<organism evidence="9 10">
    <name type="scientific">Methylobacterium nonmethylotrophicum</name>
    <dbReference type="NCBI Taxonomy" id="1141884"/>
    <lineage>
        <taxon>Bacteria</taxon>
        <taxon>Pseudomonadati</taxon>
        <taxon>Pseudomonadota</taxon>
        <taxon>Alphaproteobacteria</taxon>
        <taxon>Hyphomicrobiales</taxon>
        <taxon>Methylobacteriaceae</taxon>
        <taxon>Methylobacterium</taxon>
    </lineage>
</organism>
<feature type="active site" description="Charge relay system" evidence="5">
    <location>
        <position position="428"/>
    </location>
</feature>
<dbReference type="SUPFAM" id="SSF52743">
    <property type="entry name" value="Subtilisin-like"/>
    <property type="match status" value="1"/>
</dbReference>
<feature type="active site" description="Charge relay system" evidence="5">
    <location>
        <position position="244"/>
    </location>
</feature>